<organism evidence="2 3">
    <name type="scientific">Mycena pura</name>
    <dbReference type="NCBI Taxonomy" id="153505"/>
    <lineage>
        <taxon>Eukaryota</taxon>
        <taxon>Fungi</taxon>
        <taxon>Dikarya</taxon>
        <taxon>Basidiomycota</taxon>
        <taxon>Agaricomycotina</taxon>
        <taxon>Agaricomycetes</taxon>
        <taxon>Agaricomycetidae</taxon>
        <taxon>Agaricales</taxon>
        <taxon>Marasmiineae</taxon>
        <taxon>Mycenaceae</taxon>
        <taxon>Mycena</taxon>
    </lineage>
</organism>
<dbReference type="Proteomes" id="UP001219525">
    <property type="component" value="Unassembled WGS sequence"/>
</dbReference>
<proteinExistence type="predicted"/>
<protein>
    <submittedName>
        <fullName evidence="2">Uncharacterized protein</fullName>
    </submittedName>
</protein>
<dbReference type="AlphaFoldDB" id="A0AAD6VAQ7"/>
<sequence length="229" mass="23707">MPTPRNPIPDIASTDTRHRKHHPFQLSRAARIARSHTSVARSGRERPSVRTWLGIGPHSSQTAGPGACRWRRLLSAAGAARACSVWRAVCACGNRAAGDEGRVASGWMPRGGEGTAGGGWEATGAAASAQQSAGRAAEDRCGRREASDGLGLGATRVATGQRADGQGLARRILFRAGARGVKGRRAAGGGSLRMGGDAQAQCASSDVLMLVDPALVTERGVRGRADDEP</sequence>
<comment type="caution">
    <text evidence="2">The sequence shown here is derived from an EMBL/GenBank/DDBJ whole genome shotgun (WGS) entry which is preliminary data.</text>
</comment>
<evidence type="ECO:0000256" key="1">
    <source>
        <dbReference type="SAM" id="MobiDB-lite"/>
    </source>
</evidence>
<dbReference type="EMBL" id="JARJCW010000042">
    <property type="protein sequence ID" value="KAJ7205833.1"/>
    <property type="molecule type" value="Genomic_DNA"/>
</dbReference>
<evidence type="ECO:0000313" key="2">
    <source>
        <dbReference type="EMBL" id="KAJ7205833.1"/>
    </source>
</evidence>
<name>A0AAD6VAQ7_9AGAR</name>
<keyword evidence="3" id="KW-1185">Reference proteome</keyword>
<evidence type="ECO:0000313" key="3">
    <source>
        <dbReference type="Proteomes" id="UP001219525"/>
    </source>
</evidence>
<reference evidence="2" key="1">
    <citation type="submission" date="2023-03" db="EMBL/GenBank/DDBJ databases">
        <title>Massive genome expansion in bonnet fungi (Mycena s.s.) driven by repeated elements and novel gene families across ecological guilds.</title>
        <authorList>
            <consortium name="Lawrence Berkeley National Laboratory"/>
            <person name="Harder C.B."/>
            <person name="Miyauchi S."/>
            <person name="Viragh M."/>
            <person name="Kuo A."/>
            <person name="Thoen E."/>
            <person name="Andreopoulos B."/>
            <person name="Lu D."/>
            <person name="Skrede I."/>
            <person name="Drula E."/>
            <person name="Henrissat B."/>
            <person name="Morin E."/>
            <person name="Kohler A."/>
            <person name="Barry K."/>
            <person name="LaButti K."/>
            <person name="Morin E."/>
            <person name="Salamov A."/>
            <person name="Lipzen A."/>
            <person name="Mereny Z."/>
            <person name="Hegedus B."/>
            <person name="Baldrian P."/>
            <person name="Stursova M."/>
            <person name="Weitz H."/>
            <person name="Taylor A."/>
            <person name="Grigoriev I.V."/>
            <person name="Nagy L.G."/>
            <person name="Martin F."/>
            <person name="Kauserud H."/>
        </authorList>
    </citation>
    <scope>NUCLEOTIDE SEQUENCE</scope>
    <source>
        <strain evidence="2">9144</strain>
    </source>
</reference>
<gene>
    <name evidence="2" type="ORF">GGX14DRAFT_397530</name>
</gene>
<accession>A0AAD6VAQ7</accession>
<feature type="region of interest" description="Disordered" evidence="1">
    <location>
        <begin position="1"/>
        <end position="65"/>
    </location>
</feature>